<name>A0AAV7PDM9_PLEWA</name>
<dbReference type="Proteomes" id="UP001066276">
    <property type="component" value="Chromosome 7"/>
</dbReference>
<dbReference type="EMBL" id="JANPWB010000011">
    <property type="protein sequence ID" value="KAJ1124623.1"/>
    <property type="molecule type" value="Genomic_DNA"/>
</dbReference>
<accession>A0AAV7PDM9</accession>
<evidence type="ECO:0000313" key="1">
    <source>
        <dbReference type="EMBL" id="KAJ1124623.1"/>
    </source>
</evidence>
<reference evidence="1" key="1">
    <citation type="journal article" date="2022" name="bioRxiv">
        <title>Sequencing and chromosome-scale assembly of the giantPleurodeles waltlgenome.</title>
        <authorList>
            <person name="Brown T."/>
            <person name="Elewa A."/>
            <person name="Iarovenko S."/>
            <person name="Subramanian E."/>
            <person name="Araus A.J."/>
            <person name="Petzold A."/>
            <person name="Susuki M."/>
            <person name="Suzuki K.-i.T."/>
            <person name="Hayashi T."/>
            <person name="Toyoda A."/>
            <person name="Oliveira C."/>
            <person name="Osipova E."/>
            <person name="Leigh N.D."/>
            <person name="Simon A."/>
            <person name="Yun M.H."/>
        </authorList>
    </citation>
    <scope>NUCLEOTIDE SEQUENCE</scope>
    <source>
        <strain evidence="1">20211129_DDA</strain>
        <tissue evidence="1">Liver</tissue>
    </source>
</reference>
<gene>
    <name evidence="1" type="ORF">NDU88_003072</name>
</gene>
<keyword evidence="2" id="KW-1185">Reference proteome</keyword>
<comment type="caution">
    <text evidence="1">The sequence shown here is derived from an EMBL/GenBank/DDBJ whole genome shotgun (WGS) entry which is preliminary data.</text>
</comment>
<sequence>MAALSTAKDCALCVTSKKPMTQKGSRCTSTDGCLKERGRGNAVDCEDELELDYEDASDEVSKALGLGIEDGVQCEEARMESGRLGIWLRKSKIDQAGEESGSH</sequence>
<dbReference type="AlphaFoldDB" id="A0AAV7PDM9"/>
<organism evidence="1 2">
    <name type="scientific">Pleurodeles waltl</name>
    <name type="common">Iberian ribbed newt</name>
    <dbReference type="NCBI Taxonomy" id="8319"/>
    <lineage>
        <taxon>Eukaryota</taxon>
        <taxon>Metazoa</taxon>
        <taxon>Chordata</taxon>
        <taxon>Craniata</taxon>
        <taxon>Vertebrata</taxon>
        <taxon>Euteleostomi</taxon>
        <taxon>Amphibia</taxon>
        <taxon>Batrachia</taxon>
        <taxon>Caudata</taxon>
        <taxon>Salamandroidea</taxon>
        <taxon>Salamandridae</taxon>
        <taxon>Pleurodelinae</taxon>
        <taxon>Pleurodeles</taxon>
    </lineage>
</organism>
<protein>
    <submittedName>
        <fullName evidence="1">Uncharacterized protein</fullName>
    </submittedName>
</protein>
<proteinExistence type="predicted"/>
<evidence type="ECO:0000313" key="2">
    <source>
        <dbReference type="Proteomes" id="UP001066276"/>
    </source>
</evidence>